<sequence>MSRHPEILWAQRSSSSIPERNIIYFVINLPKIVKSSLVYTLTSTSISFKAFTADAEQTKYEFDLEFFAEVDPERSKFCLTSRSLVINLRKKEAKLEYWPRLTKEELEIPIKKDFCTWVDEDEQDPPDIVENDFELQAIPGMGSLDMDDMDNIFKNLTHLSVDITESDSDEDGPPHL</sequence>
<dbReference type="InterPro" id="IPR008978">
    <property type="entry name" value="HSP20-like_chaperone"/>
</dbReference>
<feature type="domain" description="CS" evidence="2">
    <location>
        <begin position="2"/>
        <end position="102"/>
    </location>
</feature>
<dbReference type="GO" id="GO:0051087">
    <property type="term" value="F:protein-folding chaperone binding"/>
    <property type="evidence" value="ECO:0007669"/>
    <property type="project" value="TreeGrafter"/>
</dbReference>
<dbReference type="PANTHER" id="PTHR22932:SF1">
    <property type="entry name" value="CO-CHAPERONE PROTEIN DAF-41"/>
    <property type="match status" value="1"/>
</dbReference>
<keyword evidence="4" id="KW-1185">Reference proteome</keyword>
<evidence type="ECO:0000313" key="4">
    <source>
        <dbReference type="Proteomes" id="UP001194468"/>
    </source>
</evidence>
<dbReference type="PROSITE" id="PS51203">
    <property type="entry name" value="CS"/>
    <property type="match status" value="1"/>
</dbReference>
<evidence type="ECO:0000256" key="1">
    <source>
        <dbReference type="ARBA" id="ARBA00025733"/>
    </source>
</evidence>
<dbReference type="GO" id="GO:0051131">
    <property type="term" value="P:chaperone-mediated protein complex assembly"/>
    <property type="evidence" value="ECO:0007669"/>
    <property type="project" value="TreeGrafter"/>
</dbReference>
<dbReference type="AlphaFoldDB" id="A0AAD4GBB5"/>
<dbReference type="PANTHER" id="PTHR22932">
    <property type="entry name" value="TELOMERASE-BINDING PROTEIN P23 HSP90 CO-CHAPERONE"/>
    <property type="match status" value="1"/>
</dbReference>
<dbReference type="Pfam" id="PF04969">
    <property type="entry name" value="CS"/>
    <property type="match status" value="1"/>
</dbReference>
<dbReference type="EMBL" id="WHUW01000025">
    <property type="protein sequence ID" value="KAF8435458.1"/>
    <property type="molecule type" value="Genomic_DNA"/>
</dbReference>
<proteinExistence type="inferred from homology"/>
<dbReference type="InterPro" id="IPR007052">
    <property type="entry name" value="CS_dom"/>
</dbReference>
<dbReference type="InterPro" id="IPR045250">
    <property type="entry name" value="p23-like"/>
</dbReference>
<evidence type="ECO:0000259" key="2">
    <source>
        <dbReference type="PROSITE" id="PS51203"/>
    </source>
</evidence>
<gene>
    <name evidence="3" type="ORF">L210DRAFT_3551258</name>
</gene>
<dbReference type="GO" id="GO:0006457">
    <property type="term" value="P:protein folding"/>
    <property type="evidence" value="ECO:0007669"/>
    <property type="project" value="TreeGrafter"/>
</dbReference>
<dbReference type="GO" id="GO:0005829">
    <property type="term" value="C:cytosol"/>
    <property type="evidence" value="ECO:0007669"/>
    <property type="project" value="TreeGrafter"/>
</dbReference>
<dbReference type="CDD" id="cd06465">
    <property type="entry name" value="p23_hB-ind1_like"/>
    <property type="match status" value="1"/>
</dbReference>
<dbReference type="SUPFAM" id="SSF49764">
    <property type="entry name" value="HSP20-like chaperones"/>
    <property type="match status" value="1"/>
</dbReference>
<organism evidence="3 4">
    <name type="scientific">Boletus edulis BED1</name>
    <dbReference type="NCBI Taxonomy" id="1328754"/>
    <lineage>
        <taxon>Eukaryota</taxon>
        <taxon>Fungi</taxon>
        <taxon>Dikarya</taxon>
        <taxon>Basidiomycota</taxon>
        <taxon>Agaricomycotina</taxon>
        <taxon>Agaricomycetes</taxon>
        <taxon>Agaricomycetidae</taxon>
        <taxon>Boletales</taxon>
        <taxon>Boletineae</taxon>
        <taxon>Boletaceae</taxon>
        <taxon>Boletoideae</taxon>
        <taxon>Boletus</taxon>
    </lineage>
</organism>
<name>A0AAD4GBB5_BOLED</name>
<protein>
    <submittedName>
        <fullName evidence="3">HSP20-like chaperone</fullName>
    </submittedName>
</protein>
<comment type="caution">
    <text evidence="3">The sequence shown here is derived from an EMBL/GenBank/DDBJ whole genome shotgun (WGS) entry which is preliminary data.</text>
</comment>
<accession>A0AAD4GBB5</accession>
<dbReference type="GO" id="GO:0005634">
    <property type="term" value="C:nucleus"/>
    <property type="evidence" value="ECO:0007669"/>
    <property type="project" value="TreeGrafter"/>
</dbReference>
<comment type="similarity">
    <text evidence="1">Belongs to the p23/wos2 family.</text>
</comment>
<evidence type="ECO:0000313" key="3">
    <source>
        <dbReference type="EMBL" id="KAF8435458.1"/>
    </source>
</evidence>
<dbReference type="Gene3D" id="2.60.40.790">
    <property type="match status" value="1"/>
</dbReference>
<dbReference type="Proteomes" id="UP001194468">
    <property type="component" value="Unassembled WGS sequence"/>
</dbReference>
<reference evidence="3" key="1">
    <citation type="submission" date="2019-10" db="EMBL/GenBank/DDBJ databases">
        <authorList>
            <consortium name="DOE Joint Genome Institute"/>
            <person name="Kuo A."/>
            <person name="Miyauchi S."/>
            <person name="Kiss E."/>
            <person name="Drula E."/>
            <person name="Kohler A."/>
            <person name="Sanchez-Garcia M."/>
            <person name="Andreopoulos B."/>
            <person name="Barry K.W."/>
            <person name="Bonito G."/>
            <person name="Buee M."/>
            <person name="Carver A."/>
            <person name="Chen C."/>
            <person name="Cichocki N."/>
            <person name="Clum A."/>
            <person name="Culley D."/>
            <person name="Crous P.W."/>
            <person name="Fauchery L."/>
            <person name="Girlanda M."/>
            <person name="Hayes R."/>
            <person name="Keri Z."/>
            <person name="LaButti K."/>
            <person name="Lipzen A."/>
            <person name="Lombard V."/>
            <person name="Magnuson J."/>
            <person name="Maillard F."/>
            <person name="Morin E."/>
            <person name="Murat C."/>
            <person name="Nolan M."/>
            <person name="Ohm R."/>
            <person name="Pangilinan J."/>
            <person name="Pereira M."/>
            <person name="Perotto S."/>
            <person name="Peter M."/>
            <person name="Riley R."/>
            <person name="Sitrit Y."/>
            <person name="Stielow B."/>
            <person name="Szollosi G."/>
            <person name="Zifcakova L."/>
            <person name="Stursova M."/>
            <person name="Spatafora J.W."/>
            <person name="Tedersoo L."/>
            <person name="Vaario L.-M."/>
            <person name="Yamada A."/>
            <person name="Yan M."/>
            <person name="Wang P."/>
            <person name="Xu J."/>
            <person name="Bruns T."/>
            <person name="Baldrian P."/>
            <person name="Vilgalys R."/>
            <person name="Henrissat B."/>
            <person name="Grigoriev I.V."/>
            <person name="Hibbett D."/>
            <person name="Nagy L.G."/>
            <person name="Martin F.M."/>
        </authorList>
    </citation>
    <scope>NUCLEOTIDE SEQUENCE</scope>
    <source>
        <strain evidence="3">BED1</strain>
    </source>
</reference>
<dbReference type="GO" id="GO:0051879">
    <property type="term" value="F:Hsp90 protein binding"/>
    <property type="evidence" value="ECO:0007669"/>
    <property type="project" value="InterPro"/>
</dbReference>
<reference evidence="3" key="2">
    <citation type="journal article" date="2020" name="Nat. Commun.">
        <title>Large-scale genome sequencing of mycorrhizal fungi provides insights into the early evolution of symbiotic traits.</title>
        <authorList>
            <person name="Miyauchi S."/>
            <person name="Kiss E."/>
            <person name="Kuo A."/>
            <person name="Drula E."/>
            <person name="Kohler A."/>
            <person name="Sanchez-Garcia M."/>
            <person name="Morin E."/>
            <person name="Andreopoulos B."/>
            <person name="Barry K.W."/>
            <person name="Bonito G."/>
            <person name="Buee M."/>
            <person name="Carver A."/>
            <person name="Chen C."/>
            <person name="Cichocki N."/>
            <person name="Clum A."/>
            <person name="Culley D."/>
            <person name="Crous P.W."/>
            <person name="Fauchery L."/>
            <person name="Girlanda M."/>
            <person name="Hayes R.D."/>
            <person name="Keri Z."/>
            <person name="LaButti K."/>
            <person name="Lipzen A."/>
            <person name="Lombard V."/>
            <person name="Magnuson J."/>
            <person name="Maillard F."/>
            <person name="Murat C."/>
            <person name="Nolan M."/>
            <person name="Ohm R.A."/>
            <person name="Pangilinan J."/>
            <person name="Pereira M.F."/>
            <person name="Perotto S."/>
            <person name="Peter M."/>
            <person name="Pfister S."/>
            <person name="Riley R."/>
            <person name="Sitrit Y."/>
            <person name="Stielow J.B."/>
            <person name="Szollosi G."/>
            <person name="Zifcakova L."/>
            <person name="Stursova M."/>
            <person name="Spatafora J.W."/>
            <person name="Tedersoo L."/>
            <person name="Vaario L.M."/>
            <person name="Yamada A."/>
            <person name="Yan M."/>
            <person name="Wang P."/>
            <person name="Xu J."/>
            <person name="Bruns T."/>
            <person name="Baldrian P."/>
            <person name="Vilgalys R."/>
            <person name="Dunand C."/>
            <person name="Henrissat B."/>
            <person name="Grigoriev I.V."/>
            <person name="Hibbett D."/>
            <person name="Nagy L.G."/>
            <person name="Martin F.M."/>
        </authorList>
    </citation>
    <scope>NUCLEOTIDE SEQUENCE</scope>
    <source>
        <strain evidence="3">BED1</strain>
    </source>
</reference>